<name>A0A6J4QRE2_9ACTN</name>
<proteinExistence type="predicted"/>
<dbReference type="EMBL" id="CADCVE010000036">
    <property type="protein sequence ID" value="CAA9452732.1"/>
    <property type="molecule type" value="Genomic_DNA"/>
</dbReference>
<feature type="region of interest" description="Disordered" evidence="1">
    <location>
        <begin position="1"/>
        <end position="39"/>
    </location>
</feature>
<accession>A0A6J4QRE2</accession>
<feature type="compositionally biased region" description="Basic residues" evidence="1">
    <location>
        <begin position="1"/>
        <end position="10"/>
    </location>
</feature>
<protein>
    <submittedName>
        <fullName evidence="2">Uncharacterized protein</fullName>
    </submittedName>
</protein>
<organism evidence="2">
    <name type="scientific">uncultured Rubrobacteraceae bacterium</name>
    <dbReference type="NCBI Taxonomy" id="349277"/>
    <lineage>
        <taxon>Bacteria</taxon>
        <taxon>Bacillati</taxon>
        <taxon>Actinomycetota</taxon>
        <taxon>Rubrobacteria</taxon>
        <taxon>Rubrobacterales</taxon>
        <taxon>Rubrobacteraceae</taxon>
        <taxon>environmental samples</taxon>
    </lineage>
</organism>
<feature type="compositionally biased region" description="Basic residues" evidence="1">
    <location>
        <begin position="29"/>
        <end position="39"/>
    </location>
</feature>
<evidence type="ECO:0000256" key="1">
    <source>
        <dbReference type="SAM" id="MobiDB-lite"/>
    </source>
</evidence>
<gene>
    <name evidence="2" type="ORF">AVDCRST_MAG28-1961</name>
</gene>
<feature type="non-terminal residue" evidence="2">
    <location>
        <position position="39"/>
    </location>
</feature>
<sequence length="39" mass="4249">GCPCGVRRRYTPVGSGSPQPGRHSDRSSRGKLRVGLRRV</sequence>
<evidence type="ECO:0000313" key="2">
    <source>
        <dbReference type="EMBL" id="CAA9452732.1"/>
    </source>
</evidence>
<dbReference type="AlphaFoldDB" id="A0A6J4QRE2"/>
<reference evidence="2" key="1">
    <citation type="submission" date="2020-02" db="EMBL/GenBank/DDBJ databases">
        <authorList>
            <person name="Meier V. D."/>
        </authorList>
    </citation>
    <scope>NUCLEOTIDE SEQUENCE</scope>
    <source>
        <strain evidence="2">AVDCRST_MAG28</strain>
    </source>
</reference>
<feature type="non-terminal residue" evidence="2">
    <location>
        <position position="1"/>
    </location>
</feature>